<reference evidence="2" key="1">
    <citation type="journal article" date="2015" name="Nature">
        <title>Complex archaea that bridge the gap between prokaryotes and eukaryotes.</title>
        <authorList>
            <person name="Spang A."/>
            <person name="Saw J.H."/>
            <person name="Jorgensen S.L."/>
            <person name="Zaremba-Niedzwiedzka K."/>
            <person name="Martijn J."/>
            <person name="Lind A.E."/>
            <person name="van Eijk R."/>
            <person name="Schleper C."/>
            <person name="Guy L."/>
            <person name="Ettema T.J."/>
        </authorList>
    </citation>
    <scope>NUCLEOTIDE SEQUENCE</scope>
</reference>
<proteinExistence type="predicted"/>
<evidence type="ECO:0000313" key="2">
    <source>
        <dbReference type="EMBL" id="KKM70754.1"/>
    </source>
</evidence>
<comment type="caution">
    <text evidence="2">The sequence shown here is derived from an EMBL/GenBank/DDBJ whole genome shotgun (WGS) entry which is preliminary data.</text>
</comment>
<gene>
    <name evidence="2" type="ORF">LCGC14_1437580</name>
</gene>
<feature type="transmembrane region" description="Helical" evidence="1">
    <location>
        <begin position="37"/>
        <end position="59"/>
    </location>
</feature>
<name>A0A0F9JLP4_9ZZZZ</name>
<feature type="transmembrane region" description="Helical" evidence="1">
    <location>
        <begin position="71"/>
        <end position="89"/>
    </location>
</feature>
<feature type="transmembrane region" description="Helical" evidence="1">
    <location>
        <begin position="123"/>
        <end position="143"/>
    </location>
</feature>
<evidence type="ECO:0000256" key="1">
    <source>
        <dbReference type="SAM" id="Phobius"/>
    </source>
</evidence>
<organism evidence="2">
    <name type="scientific">marine sediment metagenome</name>
    <dbReference type="NCBI Taxonomy" id="412755"/>
    <lineage>
        <taxon>unclassified sequences</taxon>
        <taxon>metagenomes</taxon>
        <taxon>ecological metagenomes</taxon>
    </lineage>
</organism>
<dbReference type="AlphaFoldDB" id="A0A0F9JLP4"/>
<accession>A0A0F9JLP4</accession>
<feature type="transmembrane region" description="Helical" evidence="1">
    <location>
        <begin position="222"/>
        <end position="243"/>
    </location>
</feature>
<keyword evidence="1" id="KW-0472">Membrane</keyword>
<feature type="transmembrane region" description="Helical" evidence="1">
    <location>
        <begin position="324"/>
        <end position="343"/>
    </location>
</feature>
<feature type="transmembrane region" description="Helical" evidence="1">
    <location>
        <begin position="349"/>
        <end position="367"/>
    </location>
</feature>
<keyword evidence="1" id="KW-1133">Transmembrane helix</keyword>
<feature type="transmembrane region" description="Helical" evidence="1">
    <location>
        <begin position="291"/>
        <end position="312"/>
    </location>
</feature>
<keyword evidence="1" id="KW-0812">Transmembrane</keyword>
<feature type="transmembrane region" description="Helical" evidence="1">
    <location>
        <begin position="264"/>
        <end position="285"/>
    </location>
</feature>
<protein>
    <submittedName>
        <fullName evidence="2">Uncharacterized protein</fullName>
    </submittedName>
</protein>
<feature type="transmembrane region" description="Helical" evidence="1">
    <location>
        <begin position="149"/>
        <end position="171"/>
    </location>
</feature>
<feature type="transmembrane region" description="Helical" evidence="1">
    <location>
        <begin position="12"/>
        <end position="31"/>
    </location>
</feature>
<dbReference type="EMBL" id="LAZR01009757">
    <property type="protein sequence ID" value="KKM70754.1"/>
    <property type="molecule type" value="Genomic_DNA"/>
</dbReference>
<sequence>MLFVLRNALIFAIARGSRLGVLILVAIWFGVSSETDSFFLAYALVAMVATAAYTVFGHVAASHLHTLERRTWLLAVGVAGILAVVALAIDSSLLLALAPYLLFSLSSSIVAGRTVARGRLLNAPVAAVVGALASVGVLVALHFTREVTLLSVVWALSIGEFFRLILLFALPWQDDEESNPPKFSLLTSQLAVGLLFSVPQFISRLSAGTLEDGRVSELSYALLLLGAVTALFSGGIFAVNSFLWRGLTNREVLYSLKGRTLVGVVLVTMVSLWLALGAGAGAMLLSGSPGVVARLSLILILSLPISVVTYTNYSALAITLGTKYLLLSGLIYSLAASGLLVLFGLAFGIYGIAWAYVLGHIILFFLLRQSSAVHLGKEESFA</sequence>